<comment type="subcellular location">
    <subcellularLocation>
        <location evidence="1 10">Golgi apparatus membrane</location>
        <topology evidence="1 10">Single-pass type II membrane protein</topology>
    </subcellularLocation>
</comment>
<sequence>MMIQLRNDVSSCTRGRAPEGAFSSHRFWIVATTIFLAACNCFFQPFSESEPRALQLAAAGATMVKSKKNSTSYLTAASDTVTPSSSPSASTSSQDDYYQEDYWWQPNKTEPILYRYPHKVFAALSESADPPHEAAVIVAVQQDKTKATRLPKRKALVVAGCLAAPLKREPRDYIRNTWAYGRQNVFFLVGGEWTPEIAAEFEQEQDLIWIDVKESYRGITAKVLAFYAVVDKHIPNLEYALKADDDSYVRMHFFEHGIEQDMVTSKEFQSTGHFFAGACQGPRPKRNPNHRWYVSWEQFPYEKYFAYGAGSGYVLSKKTLHAVTRQHYLTSGPPADDTEENAAQRGQAVPNMLPIEDAQTGWMVHMVGGKCTHLEAFRTDFEENHEFIFYHYYVEHKVVSESSMRQRHRNTCCEMRKYHNATPTAHLVFDPVSCHRFMEEVCRVKPDGSDD</sequence>
<reference evidence="11" key="1">
    <citation type="submission" date="2021-01" db="EMBL/GenBank/DDBJ databases">
        <authorList>
            <person name="Corre E."/>
            <person name="Pelletier E."/>
            <person name="Niang G."/>
            <person name="Scheremetjew M."/>
            <person name="Finn R."/>
            <person name="Kale V."/>
            <person name="Holt S."/>
            <person name="Cochrane G."/>
            <person name="Meng A."/>
            <person name="Brown T."/>
            <person name="Cohen L."/>
        </authorList>
    </citation>
    <scope>NUCLEOTIDE SEQUENCE</scope>
    <source>
        <strain evidence="11">CCMP127</strain>
    </source>
</reference>
<evidence type="ECO:0000256" key="9">
    <source>
        <dbReference type="ARBA" id="ARBA00023136"/>
    </source>
</evidence>
<dbReference type="GO" id="GO:0000139">
    <property type="term" value="C:Golgi membrane"/>
    <property type="evidence" value="ECO:0007669"/>
    <property type="project" value="UniProtKB-SubCell"/>
</dbReference>
<evidence type="ECO:0000313" key="11">
    <source>
        <dbReference type="EMBL" id="CAE0403882.1"/>
    </source>
</evidence>
<evidence type="ECO:0000256" key="2">
    <source>
        <dbReference type="ARBA" id="ARBA00008661"/>
    </source>
</evidence>
<evidence type="ECO:0000256" key="3">
    <source>
        <dbReference type="ARBA" id="ARBA00022676"/>
    </source>
</evidence>
<keyword evidence="4" id="KW-0808">Transferase</keyword>
<keyword evidence="8 10" id="KW-0333">Golgi apparatus</keyword>
<evidence type="ECO:0000256" key="7">
    <source>
        <dbReference type="ARBA" id="ARBA00022989"/>
    </source>
</evidence>
<dbReference type="PANTHER" id="PTHR11214">
    <property type="entry name" value="BETA-1,3-N-ACETYLGLUCOSAMINYLTRANSFERASE"/>
    <property type="match status" value="1"/>
</dbReference>
<evidence type="ECO:0000256" key="6">
    <source>
        <dbReference type="ARBA" id="ARBA00022968"/>
    </source>
</evidence>
<evidence type="ECO:0000256" key="5">
    <source>
        <dbReference type="ARBA" id="ARBA00022692"/>
    </source>
</evidence>
<evidence type="ECO:0000256" key="8">
    <source>
        <dbReference type="ARBA" id="ARBA00023034"/>
    </source>
</evidence>
<proteinExistence type="inferred from homology"/>
<dbReference type="AlphaFoldDB" id="A0A7S3KZW7"/>
<evidence type="ECO:0000256" key="4">
    <source>
        <dbReference type="ARBA" id="ARBA00022679"/>
    </source>
</evidence>
<name>A0A7S3KZW7_9STRA</name>
<evidence type="ECO:0000256" key="10">
    <source>
        <dbReference type="RuleBase" id="RU363063"/>
    </source>
</evidence>
<dbReference type="Gene3D" id="3.90.550.50">
    <property type="match status" value="1"/>
</dbReference>
<dbReference type="InterPro" id="IPR002659">
    <property type="entry name" value="Glyco_trans_31"/>
</dbReference>
<evidence type="ECO:0000256" key="1">
    <source>
        <dbReference type="ARBA" id="ARBA00004323"/>
    </source>
</evidence>
<protein>
    <recommendedName>
        <fullName evidence="10">Hexosyltransferase</fullName>
        <ecNumber evidence="10">2.4.1.-</ecNumber>
    </recommendedName>
</protein>
<dbReference type="EC" id="2.4.1.-" evidence="10"/>
<keyword evidence="6" id="KW-0735">Signal-anchor</keyword>
<gene>
    <name evidence="11" type="ORF">ACOF00016_LOCUS2070</name>
</gene>
<organism evidence="11">
    <name type="scientific">Amphora coffeiformis</name>
    <dbReference type="NCBI Taxonomy" id="265554"/>
    <lineage>
        <taxon>Eukaryota</taxon>
        <taxon>Sar</taxon>
        <taxon>Stramenopiles</taxon>
        <taxon>Ochrophyta</taxon>
        <taxon>Bacillariophyta</taxon>
        <taxon>Bacillariophyceae</taxon>
        <taxon>Bacillariophycidae</taxon>
        <taxon>Thalassiophysales</taxon>
        <taxon>Catenulaceae</taxon>
        <taxon>Amphora</taxon>
    </lineage>
</organism>
<accession>A0A7S3KZW7</accession>
<comment type="similarity">
    <text evidence="2 10">Belongs to the glycosyltransferase 31 family.</text>
</comment>
<dbReference type="PANTHER" id="PTHR11214:SF3">
    <property type="entry name" value="BETA-1,3-GALACTOSYLTRANSFERASE 6"/>
    <property type="match status" value="1"/>
</dbReference>
<dbReference type="GO" id="GO:0016758">
    <property type="term" value="F:hexosyltransferase activity"/>
    <property type="evidence" value="ECO:0007669"/>
    <property type="project" value="InterPro"/>
</dbReference>
<dbReference type="GO" id="GO:0006493">
    <property type="term" value="P:protein O-linked glycosylation"/>
    <property type="evidence" value="ECO:0007669"/>
    <property type="project" value="TreeGrafter"/>
</dbReference>
<keyword evidence="9" id="KW-0472">Membrane</keyword>
<dbReference type="EMBL" id="HBIM01002368">
    <property type="protein sequence ID" value="CAE0403882.1"/>
    <property type="molecule type" value="Transcribed_RNA"/>
</dbReference>
<keyword evidence="5" id="KW-0812">Transmembrane</keyword>
<keyword evidence="7" id="KW-1133">Transmembrane helix</keyword>
<keyword evidence="3 10" id="KW-0328">Glycosyltransferase</keyword>
<dbReference type="Pfam" id="PF01762">
    <property type="entry name" value="Galactosyl_T"/>
    <property type="match status" value="1"/>
</dbReference>